<dbReference type="Gene3D" id="3.30.450.180">
    <property type="match status" value="1"/>
</dbReference>
<reference evidence="3 4" key="1">
    <citation type="submission" date="2018-06" db="EMBL/GenBank/DDBJ databases">
        <authorList>
            <consortium name="Pathogen Informatics"/>
            <person name="Doyle S."/>
        </authorList>
    </citation>
    <scope>NUCLEOTIDE SEQUENCE [LARGE SCALE GENOMIC DNA]</scope>
    <source>
        <strain evidence="3 4">NCTC1934</strain>
    </source>
</reference>
<evidence type="ECO:0000259" key="2">
    <source>
        <dbReference type="Pfam" id="PF17765"/>
    </source>
</evidence>
<dbReference type="EMBL" id="UGRY01000002">
    <property type="protein sequence ID" value="SUA73160.1"/>
    <property type="molecule type" value="Genomic_DNA"/>
</dbReference>
<feature type="region of interest" description="Disordered" evidence="1">
    <location>
        <begin position="1"/>
        <end position="20"/>
    </location>
</feature>
<feature type="domain" description="MmyB-like transcription regulator ligand binding" evidence="2">
    <location>
        <begin position="31"/>
        <end position="175"/>
    </location>
</feature>
<name>A0A378Y9D2_9NOCA</name>
<protein>
    <recommendedName>
        <fullName evidence="2">MmyB-like transcription regulator ligand binding domain-containing protein</fullName>
    </recommendedName>
</protein>
<dbReference type="InterPro" id="IPR041413">
    <property type="entry name" value="MLTR_LBD"/>
</dbReference>
<feature type="compositionally biased region" description="Polar residues" evidence="1">
    <location>
        <begin position="1"/>
        <end position="19"/>
    </location>
</feature>
<accession>A0A378Y9D2</accession>
<sequence length="176" mass="19797">MPHTAMVSQSGLRVPTTRSIGEEPRGAELSVLQGFPYPAAYRTPATCDVVATNTAFAEMFPGLEPGTNLLTWMLLDPMARCVLVEWEVEAQLLVQRFRKSVPQAESGRIEEILTLCRRAPDWDRLWGEEIRVPDTAQRLLLVRDAETGLERAMYAHTFGFEAPPRPWLLYTLVPAT</sequence>
<evidence type="ECO:0000256" key="1">
    <source>
        <dbReference type="SAM" id="MobiDB-lite"/>
    </source>
</evidence>
<dbReference type="Pfam" id="PF17765">
    <property type="entry name" value="MLTR_LBD"/>
    <property type="match status" value="1"/>
</dbReference>
<gene>
    <name evidence="3" type="ORF">NCTC1934_00596</name>
</gene>
<proteinExistence type="predicted"/>
<organism evidence="3 4">
    <name type="scientific">Nocardia otitidiscaviarum</name>
    <dbReference type="NCBI Taxonomy" id="1823"/>
    <lineage>
        <taxon>Bacteria</taxon>
        <taxon>Bacillati</taxon>
        <taxon>Actinomycetota</taxon>
        <taxon>Actinomycetes</taxon>
        <taxon>Mycobacteriales</taxon>
        <taxon>Nocardiaceae</taxon>
        <taxon>Nocardia</taxon>
    </lineage>
</organism>
<dbReference type="Proteomes" id="UP000255467">
    <property type="component" value="Unassembled WGS sequence"/>
</dbReference>
<evidence type="ECO:0000313" key="4">
    <source>
        <dbReference type="Proteomes" id="UP000255467"/>
    </source>
</evidence>
<keyword evidence="4" id="KW-1185">Reference proteome</keyword>
<evidence type="ECO:0000313" key="3">
    <source>
        <dbReference type="EMBL" id="SUA73160.1"/>
    </source>
</evidence>
<dbReference type="AlphaFoldDB" id="A0A378Y9D2"/>